<dbReference type="Pfam" id="PF05199">
    <property type="entry name" value="GMC_oxred_C"/>
    <property type="match status" value="1"/>
</dbReference>
<dbReference type="PANTHER" id="PTHR11552:SF152">
    <property type="entry name" value="OXIDASE (CODA), PUTATIVE (AFU_ORTHOLOGUE AFUA_8G04090)-RELATED"/>
    <property type="match status" value="1"/>
</dbReference>
<evidence type="ECO:0000256" key="1">
    <source>
        <dbReference type="ARBA" id="ARBA00010790"/>
    </source>
</evidence>
<comment type="cofactor">
    <cofactor evidence="2">
        <name>FAD</name>
        <dbReference type="ChEBI" id="CHEBI:57692"/>
    </cofactor>
</comment>
<dbReference type="Gene3D" id="3.30.410.40">
    <property type="match status" value="1"/>
</dbReference>
<dbReference type="SUPFAM" id="SSF54373">
    <property type="entry name" value="FAD-linked reductases, C-terminal domain"/>
    <property type="match status" value="1"/>
</dbReference>
<dbReference type="EMBL" id="KL648626">
    <property type="protein sequence ID" value="KEY67259.1"/>
    <property type="molecule type" value="Genomic_DNA"/>
</dbReference>
<evidence type="ECO:0000313" key="5">
    <source>
        <dbReference type="Proteomes" id="UP000028045"/>
    </source>
</evidence>
<dbReference type="GO" id="GO:0050660">
    <property type="term" value="F:flavin adenine dinucleotide binding"/>
    <property type="evidence" value="ECO:0007669"/>
    <property type="project" value="InterPro"/>
</dbReference>
<protein>
    <recommendedName>
        <fullName evidence="3">Glucose-methanol-choline oxidoreductase N-terminal domain-containing protein</fullName>
    </recommendedName>
</protein>
<dbReference type="InterPro" id="IPR036188">
    <property type="entry name" value="FAD/NAD-bd_sf"/>
</dbReference>
<keyword evidence="5" id="KW-1185">Reference proteome</keyword>
<dbReference type="AlphaFoldDB" id="A0A084APN0"/>
<dbReference type="Proteomes" id="UP000028045">
    <property type="component" value="Unassembled WGS sequence"/>
</dbReference>
<comment type="similarity">
    <text evidence="1">Belongs to the GMC oxidoreductase family.</text>
</comment>
<dbReference type="InterPro" id="IPR000172">
    <property type="entry name" value="GMC_OxRdtase_N"/>
</dbReference>
<keyword evidence="2" id="KW-0285">Flavoprotein</keyword>
<feature type="binding site" evidence="2">
    <location>
        <position position="93"/>
    </location>
    <ligand>
        <name>FAD</name>
        <dbReference type="ChEBI" id="CHEBI:57692"/>
    </ligand>
</feature>
<sequence>MTTHTLSSDATTAFDYIVVGGGTAGCVLASRLSSYLPERKVLLVEAGPSDLELSQVLDLRQWLSLLGGELDYDYTTTEQPNGNSHIRHSRAKVLGGCSSHNTLISFRPFRYDLERWVAQGCEGWDFDTVMRLVDKLRNSIQPVHPRHRNQLCKDWITACSEAFNIPIIHDFNHEISSKGQLTQATGFFSVSYNPDDGKRSSASVAYIHPILRGNERRPNLTILTEAHVSKILVEGDVAKGVAVTLKSGQQLTLQPRKEIILSAGAVDTPRLMLHSGLGPRKQLEDLGIPVVKDIPGVGENLLDHPETIIMWELSQPVPANQTTMDSDAGIFLRREPTNAHGSDGDAADIMMHCYQIPFTLNTSRLGYPLVKDGYAFCMTPNIPRPRSRGRIYLTSSDPKVKPALDFRYFTDPEGYDAATLVAGIKAARKVAQQSPFKEWLKEEVAPGPKVQSDEDISEYARRVAHTVYHPAGTTKMGDVTRDDLAVVDPKLKVRGIRGLRIADAGVFPEMPTINPMLTVLAVGERAAELIAMEEGWKPDLRARI</sequence>
<dbReference type="Pfam" id="PF00732">
    <property type="entry name" value="GMC_oxred_N"/>
    <property type="match status" value="1"/>
</dbReference>
<dbReference type="GO" id="GO:0016614">
    <property type="term" value="F:oxidoreductase activity, acting on CH-OH group of donors"/>
    <property type="evidence" value="ECO:0007669"/>
    <property type="project" value="InterPro"/>
</dbReference>
<dbReference type="SUPFAM" id="SSF51905">
    <property type="entry name" value="FAD/NAD(P)-binding domain"/>
    <property type="match status" value="1"/>
</dbReference>
<dbReference type="Gene3D" id="3.50.50.60">
    <property type="entry name" value="FAD/NAD(P)-binding domain"/>
    <property type="match status" value="1"/>
</dbReference>
<dbReference type="InterPro" id="IPR007867">
    <property type="entry name" value="GMC_OxRtase_C"/>
</dbReference>
<evidence type="ECO:0000313" key="4">
    <source>
        <dbReference type="EMBL" id="KEY67259.1"/>
    </source>
</evidence>
<dbReference type="PROSITE" id="PS00624">
    <property type="entry name" value="GMC_OXRED_2"/>
    <property type="match status" value="1"/>
</dbReference>
<accession>A0A084APN0</accession>
<dbReference type="OrthoDB" id="269227at2759"/>
<dbReference type="InterPro" id="IPR012132">
    <property type="entry name" value="GMC_OxRdtase"/>
</dbReference>
<feature type="domain" description="Glucose-methanol-choline oxidoreductase N-terminal" evidence="3">
    <location>
        <begin position="264"/>
        <end position="278"/>
    </location>
</feature>
<reference evidence="4 5" key="1">
    <citation type="journal article" date="2014" name="BMC Genomics">
        <title>Comparative genome sequencing reveals chemotype-specific gene clusters in the toxigenic black mold Stachybotrys.</title>
        <authorList>
            <person name="Semeiks J."/>
            <person name="Borek D."/>
            <person name="Otwinowski Z."/>
            <person name="Grishin N.V."/>
        </authorList>
    </citation>
    <scope>NUCLEOTIDE SEQUENCE [LARGE SCALE GENOMIC DNA]</scope>
    <source>
        <strain evidence="5">CBS 109288 / IBT 7711</strain>
    </source>
</reference>
<evidence type="ECO:0000256" key="2">
    <source>
        <dbReference type="PIRSR" id="PIRSR000137-2"/>
    </source>
</evidence>
<dbReference type="HOGENOM" id="CLU_002865_7_1_1"/>
<keyword evidence="2" id="KW-0274">FAD</keyword>
<feature type="binding site" evidence="2">
    <location>
        <position position="228"/>
    </location>
    <ligand>
        <name>FAD</name>
        <dbReference type="ChEBI" id="CHEBI:57692"/>
    </ligand>
</feature>
<evidence type="ECO:0000259" key="3">
    <source>
        <dbReference type="PROSITE" id="PS00624"/>
    </source>
</evidence>
<name>A0A084APN0_STACB</name>
<proteinExistence type="inferred from homology"/>
<dbReference type="PANTHER" id="PTHR11552">
    <property type="entry name" value="GLUCOSE-METHANOL-CHOLINE GMC OXIDOREDUCTASE"/>
    <property type="match status" value="1"/>
</dbReference>
<dbReference type="PIRSF" id="PIRSF000137">
    <property type="entry name" value="Alcohol_oxidase"/>
    <property type="match status" value="1"/>
</dbReference>
<organism evidence="4 5">
    <name type="scientific">Stachybotrys chartarum (strain CBS 109288 / IBT 7711)</name>
    <name type="common">Toxic black mold</name>
    <name type="synonym">Stilbospora chartarum</name>
    <dbReference type="NCBI Taxonomy" id="1280523"/>
    <lineage>
        <taxon>Eukaryota</taxon>
        <taxon>Fungi</taxon>
        <taxon>Dikarya</taxon>
        <taxon>Ascomycota</taxon>
        <taxon>Pezizomycotina</taxon>
        <taxon>Sordariomycetes</taxon>
        <taxon>Hypocreomycetidae</taxon>
        <taxon>Hypocreales</taxon>
        <taxon>Stachybotryaceae</taxon>
        <taxon>Stachybotrys</taxon>
    </lineage>
</organism>
<gene>
    <name evidence="4" type="ORF">S7711_09054</name>
</gene>